<dbReference type="WBParaSite" id="Hba_08141">
    <property type="protein sequence ID" value="Hba_08141"/>
    <property type="gene ID" value="Hba_08141"/>
</dbReference>
<sequence length="142" mass="16066">MPPDQLPNNHRELLKFSSTVVEQLLITIINFSMTFLEVLENTASQASSLITTDLANFDMDTKNRKETVVTYDFTEDPIPPNHCCCGRVKVQVSFYCIKYRNRTAHKFFQRGCKVVAVFSLLAVLANGILYFLGISRLGTLNP</sequence>
<organism evidence="2 3">
    <name type="scientific">Heterorhabditis bacteriophora</name>
    <name type="common">Entomopathogenic nematode worm</name>
    <dbReference type="NCBI Taxonomy" id="37862"/>
    <lineage>
        <taxon>Eukaryota</taxon>
        <taxon>Metazoa</taxon>
        <taxon>Ecdysozoa</taxon>
        <taxon>Nematoda</taxon>
        <taxon>Chromadorea</taxon>
        <taxon>Rhabditida</taxon>
        <taxon>Rhabditina</taxon>
        <taxon>Rhabditomorpha</taxon>
        <taxon>Strongyloidea</taxon>
        <taxon>Heterorhabditidae</taxon>
        <taxon>Heterorhabditis</taxon>
    </lineage>
</organism>
<name>A0A1I7WSJ9_HETBA</name>
<evidence type="ECO:0000313" key="2">
    <source>
        <dbReference type="Proteomes" id="UP000095283"/>
    </source>
</evidence>
<dbReference type="Proteomes" id="UP000095283">
    <property type="component" value="Unplaced"/>
</dbReference>
<feature type="transmembrane region" description="Helical" evidence="1">
    <location>
        <begin position="20"/>
        <end position="39"/>
    </location>
</feature>
<accession>A0A1I7WSJ9</accession>
<evidence type="ECO:0000313" key="3">
    <source>
        <dbReference type="WBParaSite" id="Hba_08141"/>
    </source>
</evidence>
<keyword evidence="1" id="KW-0812">Transmembrane</keyword>
<keyword evidence="2" id="KW-1185">Reference proteome</keyword>
<evidence type="ECO:0000256" key="1">
    <source>
        <dbReference type="SAM" id="Phobius"/>
    </source>
</evidence>
<reference evidence="3" key="1">
    <citation type="submission" date="2016-11" db="UniProtKB">
        <authorList>
            <consortium name="WormBaseParasite"/>
        </authorList>
    </citation>
    <scope>IDENTIFICATION</scope>
</reference>
<feature type="transmembrane region" description="Helical" evidence="1">
    <location>
        <begin position="114"/>
        <end position="134"/>
    </location>
</feature>
<protein>
    <submittedName>
        <fullName evidence="3">Immediate early response 3-interacting protein 1</fullName>
    </submittedName>
</protein>
<keyword evidence="1" id="KW-0472">Membrane</keyword>
<dbReference type="AlphaFoldDB" id="A0A1I7WSJ9"/>
<keyword evidence="1" id="KW-1133">Transmembrane helix</keyword>
<proteinExistence type="predicted"/>